<name>A0A433Y8S0_9BACL</name>
<accession>A0A433Y8S0</accession>
<reference evidence="1 2" key="1">
    <citation type="submission" date="2018-12" db="EMBL/GenBank/DDBJ databases">
        <authorList>
            <person name="Sun L."/>
            <person name="Chen Z."/>
        </authorList>
    </citation>
    <scope>NUCLEOTIDE SEQUENCE [LARGE SCALE GENOMIC DNA]</scope>
    <source>
        <strain evidence="1 2">DSM 15890</strain>
    </source>
</reference>
<dbReference type="EMBL" id="RZNY01000009">
    <property type="protein sequence ID" value="RUT46313.1"/>
    <property type="molecule type" value="Genomic_DNA"/>
</dbReference>
<evidence type="ECO:0000313" key="1">
    <source>
        <dbReference type="EMBL" id="RUT46313.1"/>
    </source>
</evidence>
<dbReference type="AlphaFoldDB" id="A0A433Y8S0"/>
<evidence type="ECO:0000313" key="2">
    <source>
        <dbReference type="Proteomes" id="UP000279446"/>
    </source>
</evidence>
<keyword evidence="2" id="KW-1185">Reference proteome</keyword>
<dbReference type="Proteomes" id="UP000279446">
    <property type="component" value="Unassembled WGS sequence"/>
</dbReference>
<comment type="caution">
    <text evidence="1">The sequence shown here is derived from an EMBL/GenBank/DDBJ whole genome shotgun (WGS) entry which is preliminary data.</text>
</comment>
<gene>
    <name evidence="1" type="ORF">EJP82_12620</name>
</gene>
<sequence>MAIQLIIRGDSPFHFIGTLTGKRNSGRHVTLQNLYKVLKLLFKPEQLLSLTYFNAVKEQYNTEWLDYKAFRITHIVCLNALAILGAEIILRIPSSEFKHKNYQRIFKDVKRLRFIDWSSEGAFKFIKGMSGSRALAADLISSL</sequence>
<organism evidence="1 2">
    <name type="scientific">Paenibacillus anaericanus</name>
    <dbReference type="NCBI Taxonomy" id="170367"/>
    <lineage>
        <taxon>Bacteria</taxon>
        <taxon>Bacillati</taxon>
        <taxon>Bacillota</taxon>
        <taxon>Bacilli</taxon>
        <taxon>Bacillales</taxon>
        <taxon>Paenibacillaceae</taxon>
        <taxon>Paenibacillus</taxon>
    </lineage>
</organism>
<protein>
    <submittedName>
        <fullName evidence="1">Uncharacterized protein</fullName>
    </submittedName>
</protein>
<proteinExistence type="predicted"/>
<dbReference type="OrthoDB" id="9789139at2"/>
<dbReference type="RefSeq" id="WP_127192416.1">
    <property type="nucleotide sequence ID" value="NZ_RZNY01000009.1"/>
</dbReference>